<dbReference type="InterPro" id="IPR004360">
    <property type="entry name" value="Glyas_Fos-R_dOase_dom"/>
</dbReference>
<dbReference type="PANTHER" id="PTHR21366">
    <property type="entry name" value="GLYOXALASE FAMILY PROTEIN"/>
    <property type="match status" value="1"/>
</dbReference>
<dbReference type="RefSeq" id="WP_017024996.1">
    <property type="nucleotide sequence ID" value="NZ_AJYK02000081.1"/>
</dbReference>
<comment type="caution">
    <text evidence="2">The sequence shown here is derived from an EMBL/GenBank/DDBJ whole genome shotgun (WGS) entry which is preliminary data.</text>
</comment>
<dbReference type="Gene3D" id="3.10.180.10">
    <property type="entry name" value="2,3-Dihydroxybiphenyl 1,2-Dioxygenase, domain 1"/>
    <property type="match status" value="1"/>
</dbReference>
<evidence type="ECO:0000313" key="2">
    <source>
        <dbReference type="EMBL" id="OEF24098.1"/>
    </source>
</evidence>
<keyword evidence="3" id="KW-1185">Reference proteome</keyword>
<dbReference type="eggNOG" id="COG0346">
    <property type="taxonomic scope" value="Bacteria"/>
</dbReference>
<evidence type="ECO:0000313" key="3">
    <source>
        <dbReference type="Proteomes" id="UP000094070"/>
    </source>
</evidence>
<dbReference type="OrthoDB" id="9812656at2"/>
<sequence>MIHVHAIDHVVFRTNNLKAMISFYVDVLGCHVERELPKESGLVQLRAGNALIDLVRFDSILDKVGADSPSQNGRNVDHICLQIQPIDKRQLIGFLIRHGIEYSKFEQRYGAEGFGESLYIDDPEGDTIELKPIKHVE</sequence>
<feature type="domain" description="VOC" evidence="1">
    <location>
        <begin position="6"/>
        <end position="133"/>
    </location>
</feature>
<dbReference type="PANTHER" id="PTHR21366:SF14">
    <property type="entry name" value="GLYOXALASE DOMAIN-CONTAINING PROTEIN 5"/>
    <property type="match status" value="1"/>
</dbReference>
<dbReference type="AlphaFoldDB" id="A0A1E5E0U5"/>
<dbReference type="STRING" id="1188252.A1QC_10665"/>
<dbReference type="InterPro" id="IPR029068">
    <property type="entry name" value="Glyas_Bleomycin-R_OHBP_Dase"/>
</dbReference>
<dbReference type="Pfam" id="PF00903">
    <property type="entry name" value="Glyoxalase"/>
    <property type="match status" value="1"/>
</dbReference>
<organism evidence="2 3">
    <name type="scientific">Vibrio rumoiensis 1S-45</name>
    <dbReference type="NCBI Taxonomy" id="1188252"/>
    <lineage>
        <taxon>Bacteria</taxon>
        <taxon>Pseudomonadati</taxon>
        <taxon>Pseudomonadota</taxon>
        <taxon>Gammaproteobacteria</taxon>
        <taxon>Vibrionales</taxon>
        <taxon>Vibrionaceae</taxon>
        <taxon>Vibrio</taxon>
    </lineage>
</organism>
<gene>
    <name evidence="2" type="ORF">A1QC_10665</name>
</gene>
<dbReference type="InterPro" id="IPR050383">
    <property type="entry name" value="GlyoxalaseI/FosfomycinResist"/>
</dbReference>
<proteinExistence type="predicted"/>
<dbReference type="Proteomes" id="UP000094070">
    <property type="component" value="Unassembled WGS sequence"/>
</dbReference>
<accession>A0A1E5E0U5</accession>
<dbReference type="GO" id="GO:0016829">
    <property type="term" value="F:lyase activity"/>
    <property type="evidence" value="ECO:0007669"/>
    <property type="project" value="UniProtKB-KW"/>
</dbReference>
<reference evidence="2 3" key="1">
    <citation type="journal article" date="2012" name="Science">
        <title>Ecological populations of bacteria act as socially cohesive units of antibiotic production and resistance.</title>
        <authorList>
            <person name="Cordero O.X."/>
            <person name="Wildschutte H."/>
            <person name="Kirkup B."/>
            <person name="Proehl S."/>
            <person name="Ngo L."/>
            <person name="Hussain F."/>
            <person name="Le Roux F."/>
            <person name="Mincer T."/>
            <person name="Polz M.F."/>
        </authorList>
    </citation>
    <scope>NUCLEOTIDE SEQUENCE [LARGE SCALE GENOMIC DNA]</scope>
    <source>
        <strain evidence="2 3">1S-45</strain>
    </source>
</reference>
<dbReference type="InterPro" id="IPR037523">
    <property type="entry name" value="VOC_core"/>
</dbReference>
<dbReference type="EMBL" id="AJYK02000081">
    <property type="protein sequence ID" value="OEF24098.1"/>
    <property type="molecule type" value="Genomic_DNA"/>
</dbReference>
<dbReference type="SUPFAM" id="SSF54593">
    <property type="entry name" value="Glyoxalase/Bleomycin resistance protein/Dihydroxybiphenyl dioxygenase"/>
    <property type="match status" value="1"/>
</dbReference>
<name>A0A1E5E0U5_9VIBR</name>
<protein>
    <submittedName>
        <fullName evidence="2">Lactoylglutathione lyase</fullName>
    </submittedName>
</protein>
<keyword evidence="2" id="KW-0456">Lyase</keyword>
<dbReference type="PROSITE" id="PS51819">
    <property type="entry name" value="VOC"/>
    <property type="match status" value="1"/>
</dbReference>
<evidence type="ECO:0000259" key="1">
    <source>
        <dbReference type="PROSITE" id="PS51819"/>
    </source>
</evidence>